<evidence type="ECO:0000313" key="3">
    <source>
        <dbReference type="Proteomes" id="UP001218218"/>
    </source>
</evidence>
<dbReference type="AlphaFoldDB" id="A0AAD6ZU49"/>
<proteinExistence type="predicted"/>
<name>A0AAD6ZU49_9AGAR</name>
<sequence>MFDDNGQFHDQANPSRGSDNTDTDNATGSDFVPKEKTSSPDLDDEFPSSLAIPRLAHPCPSSCGKMLPTKSPSKSAHHAKSPSAAVLSRAATPDNSVMLYFEERQLPKWVAPEHIPDFTIHYNPSIACPDWHTSYQPLSDIEIMESFKDMSLVECHLEDSPPEVFSNPVYLISNREKWLQKLADGDHFVEGYCCVYNGHAHPNDPYYDHPKPKPEPKPFVARVLKVSEPGNECTLFAEYQEATARNTKICQQHKADETARFRELAAENAAMLKKWETRAVEYRRQLPIVGARQVETGTRGGEYMYHLASRALPLSGRRRVGLSHISAAPSTLAPSAALPSNSAPANFDDVPTPPIAVFAEGDSGSGKDHPSEVTRVGPPGKGKTKAAASKVDPEFCEGRAATPSSRVVPGTALSVRLEASKAGPTLAGGSDETPYDHEAWHTAHNPFDKPLFQTEVVLNMNGTKAVISHGWRVDMVSPCFLARLALYGIIGTQVPAIVVVTRATGCNECHETQTGCVHIQNAGTPLVTSCQRCCMKNHTCGPFKGSFDFTLTDHVIFVVNTELLDIYTDSLLVAFSSFTGINVASCLIARSIVFRQDSLLQGRCASHTDAPAAEEPIECRVDVLLREGRGRESYIEHSLVPFWGAQFGDHKHQLPLPPMQDANDTMMFLTHIFEDLIDCISIGAHGMGGSFNQHITQAFHPDWCVHLPENFEVGDRSLVRDSFVAPEAVRVPPSRPPILPADGELSGFPSSYHFGDNVRAQLEEQYLGGVVVKHADGRITGPVAAGGFDVLEDAPPRGEASSSGSRCASAHGSLLPIDEETRATTPPSSTAFTSVPSTPSNSSQLSLARVGSAGSFSGPWFTAAMFDTTPTPLHSGSALVGSSVSHLSALEMTLLTPSTAQRFGTHGMSLPPRIVVDTHIARTSSPGCTASVNAGKKGYFSGLETGNAGDANGASGGSMDSECAAVGSLVGLGGEDVDME</sequence>
<protein>
    <submittedName>
        <fullName evidence="2">Uncharacterized protein</fullName>
    </submittedName>
</protein>
<organism evidence="2 3">
    <name type="scientific">Mycena albidolilacea</name>
    <dbReference type="NCBI Taxonomy" id="1033008"/>
    <lineage>
        <taxon>Eukaryota</taxon>
        <taxon>Fungi</taxon>
        <taxon>Dikarya</taxon>
        <taxon>Basidiomycota</taxon>
        <taxon>Agaricomycotina</taxon>
        <taxon>Agaricomycetes</taxon>
        <taxon>Agaricomycetidae</taxon>
        <taxon>Agaricales</taxon>
        <taxon>Marasmiineae</taxon>
        <taxon>Mycenaceae</taxon>
        <taxon>Mycena</taxon>
    </lineage>
</organism>
<feature type="region of interest" description="Disordered" evidence="1">
    <location>
        <begin position="63"/>
        <end position="87"/>
    </location>
</feature>
<keyword evidence="3" id="KW-1185">Reference proteome</keyword>
<evidence type="ECO:0000256" key="1">
    <source>
        <dbReference type="SAM" id="MobiDB-lite"/>
    </source>
</evidence>
<feature type="region of interest" description="Disordered" evidence="1">
    <location>
        <begin position="1"/>
        <end position="50"/>
    </location>
</feature>
<feature type="compositionally biased region" description="Low complexity" evidence="1">
    <location>
        <begin position="332"/>
        <end position="346"/>
    </location>
</feature>
<feature type="region of interest" description="Disordered" evidence="1">
    <location>
        <begin position="332"/>
        <end position="390"/>
    </location>
</feature>
<feature type="compositionally biased region" description="Polar residues" evidence="1">
    <location>
        <begin position="8"/>
        <end position="28"/>
    </location>
</feature>
<comment type="caution">
    <text evidence="2">The sequence shown here is derived from an EMBL/GenBank/DDBJ whole genome shotgun (WGS) entry which is preliminary data.</text>
</comment>
<accession>A0AAD6ZU49</accession>
<dbReference type="EMBL" id="JARIHO010000029">
    <property type="protein sequence ID" value="KAJ7337602.1"/>
    <property type="molecule type" value="Genomic_DNA"/>
</dbReference>
<gene>
    <name evidence="2" type="ORF">DFH08DRAFT_964572</name>
</gene>
<evidence type="ECO:0000313" key="2">
    <source>
        <dbReference type="EMBL" id="KAJ7337602.1"/>
    </source>
</evidence>
<feature type="region of interest" description="Disordered" evidence="1">
    <location>
        <begin position="790"/>
        <end position="846"/>
    </location>
</feature>
<reference evidence="2" key="1">
    <citation type="submission" date="2023-03" db="EMBL/GenBank/DDBJ databases">
        <title>Massive genome expansion in bonnet fungi (Mycena s.s.) driven by repeated elements and novel gene families across ecological guilds.</title>
        <authorList>
            <consortium name="Lawrence Berkeley National Laboratory"/>
            <person name="Harder C.B."/>
            <person name="Miyauchi S."/>
            <person name="Viragh M."/>
            <person name="Kuo A."/>
            <person name="Thoen E."/>
            <person name="Andreopoulos B."/>
            <person name="Lu D."/>
            <person name="Skrede I."/>
            <person name="Drula E."/>
            <person name="Henrissat B."/>
            <person name="Morin E."/>
            <person name="Kohler A."/>
            <person name="Barry K."/>
            <person name="LaButti K."/>
            <person name="Morin E."/>
            <person name="Salamov A."/>
            <person name="Lipzen A."/>
            <person name="Mereny Z."/>
            <person name="Hegedus B."/>
            <person name="Baldrian P."/>
            <person name="Stursova M."/>
            <person name="Weitz H."/>
            <person name="Taylor A."/>
            <person name="Grigoriev I.V."/>
            <person name="Nagy L.G."/>
            <person name="Martin F."/>
            <person name="Kauserud H."/>
        </authorList>
    </citation>
    <scope>NUCLEOTIDE SEQUENCE</scope>
    <source>
        <strain evidence="2">CBHHK002</strain>
    </source>
</reference>
<dbReference type="Proteomes" id="UP001218218">
    <property type="component" value="Unassembled WGS sequence"/>
</dbReference>
<feature type="compositionally biased region" description="Low complexity" evidence="1">
    <location>
        <begin position="824"/>
        <end position="840"/>
    </location>
</feature>